<dbReference type="Proteomes" id="UP001292094">
    <property type="component" value="Unassembled WGS sequence"/>
</dbReference>
<keyword evidence="3" id="KW-1185">Reference proteome</keyword>
<gene>
    <name evidence="2" type="ORF">Pmani_004037</name>
</gene>
<evidence type="ECO:0000313" key="3">
    <source>
        <dbReference type="Proteomes" id="UP001292094"/>
    </source>
</evidence>
<dbReference type="AlphaFoldDB" id="A0AAE1QEG5"/>
<accession>A0AAE1QEG5</accession>
<sequence>MSDTSEADTDSSHSTNSNEGDGKVRKGSTKSKFGSRPSAKKPRREQRYRKAWEKQFQWIKSSKKDAHKAMCGKCDVEMSAQITTLKLHQKSEKHKKNCGPSTSRTIVEAFAGTSSTQHNKSDAIKNAEIKLVAMMMEHNMSFRTADHMADVLKDFSLIQT</sequence>
<protein>
    <submittedName>
        <fullName evidence="2">Uncharacterized protein</fullName>
    </submittedName>
</protein>
<dbReference type="EMBL" id="JAWZYT010000283">
    <property type="protein sequence ID" value="KAK4325380.1"/>
    <property type="molecule type" value="Genomic_DNA"/>
</dbReference>
<feature type="compositionally biased region" description="Basic residues" evidence="1">
    <location>
        <begin position="38"/>
        <end position="47"/>
    </location>
</feature>
<evidence type="ECO:0000256" key="1">
    <source>
        <dbReference type="SAM" id="MobiDB-lite"/>
    </source>
</evidence>
<reference evidence="2" key="1">
    <citation type="submission" date="2023-11" db="EMBL/GenBank/DDBJ databases">
        <title>Genome assemblies of two species of porcelain crab, Petrolisthes cinctipes and Petrolisthes manimaculis (Anomura: Porcellanidae).</title>
        <authorList>
            <person name="Angst P."/>
        </authorList>
    </citation>
    <scope>NUCLEOTIDE SEQUENCE</scope>
    <source>
        <strain evidence="2">PB745_02</strain>
        <tissue evidence="2">Gill</tissue>
    </source>
</reference>
<proteinExistence type="predicted"/>
<comment type="caution">
    <text evidence="2">The sequence shown here is derived from an EMBL/GenBank/DDBJ whole genome shotgun (WGS) entry which is preliminary data.</text>
</comment>
<evidence type="ECO:0000313" key="2">
    <source>
        <dbReference type="EMBL" id="KAK4325380.1"/>
    </source>
</evidence>
<name>A0AAE1QEG5_9EUCA</name>
<feature type="region of interest" description="Disordered" evidence="1">
    <location>
        <begin position="1"/>
        <end position="50"/>
    </location>
</feature>
<organism evidence="2 3">
    <name type="scientific">Petrolisthes manimaculis</name>
    <dbReference type="NCBI Taxonomy" id="1843537"/>
    <lineage>
        <taxon>Eukaryota</taxon>
        <taxon>Metazoa</taxon>
        <taxon>Ecdysozoa</taxon>
        <taxon>Arthropoda</taxon>
        <taxon>Crustacea</taxon>
        <taxon>Multicrustacea</taxon>
        <taxon>Malacostraca</taxon>
        <taxon>Eumalacostraca</taxon>
        <taxon>Eucarida</taxon>
        <taxon>Decapoda</taxon>
        <taxon>Pleocyemata</taxon>
        <taxon>Anomura</taxon>
        <taxon>Galatheoidea</taxon>
        <taxon>Porcellanidae</taxon>
        <taxon>Petrolisthes</taxon>
    </lineage>
</organism>